<name>A0A1I3V951_9GAMM</name>
<keyword evidence="1" id="KW-0472">Membrane</keyword>
<organism evidence="2 3">
    <name type="scientific">Candidatus Pantoea symbiotica</name>
    <dbReference type="NCBI Taxonomy" id="1884370"/>
    <lineage>
        <taxon>Bacteria</taxon>
        <taxon>Pseudomonadati</taxon>
        <taxon>Pseudomonadota</taxon>
        <taxon>Gammaproteobacteria</taxon>
        <taxon>Enterobacterales</taxon>
        <taxon>Erwiniaceae</taxon>
        <taxon>Pantoea</taxon>
    </lineage>
</organism>
<evidence type="ECO:0000313" key="2">
    <source>
        <dbReference type="EMBL" id="SFJ91692.1"/>
    </source>
</evidence>
<feature type="transmembrane region" description="Helical" evidence="1">
    <location>
        <begin position="24"/>
        <end position="44"/>
    </location>
</feature>
<dbReference type="Proteomes" id="UP000198841">
    <property type="component" value="Unassembled WGS sequence"/>
</dbReference>
<dbReference type="InterPro" id="IPR031709">
    <property type="entry name" value="PutAbiC"/>
</dbReference>
<reference evidence="2 3" key="1">
    <citation type="submission" date="2016-10" db="EMBL/GenBank/DDBJ databases">
        <authorList>
            <person name="Varghese N."/>
            <person name="Submissions S."/>
        </authorList>
    </citation>
    <scope>NUCLEOTIDE SEQUENCE [LARGE SCALE GENOMIC DNA]</scope>
    <source>
        <strain evidence="2 3">YR512</strain>
    </source>
</reference>
<dbReference type="RefSeq" id="WP_175501690.1">
    <property type="nucleotide sequence ID" value="NZ_FOSD01000003.1"/>
</dbReference>
<evidence type="ECO:0000256" key="1">
    <source>
        <dbReference type="SAM" id="Phobius"/>
    </source>
</evidence>
<proteinExistence type="predicted"/>
<gene>
    <name evidence="2" type="ORF">SAMN05518863_103308</name>
</gene>
<keyword evidence="1" id="KW-0812">Transmembrane</keyword>
<evidence type="ECO:0000313" key="3">
    <source>
        <dbReference type="Proteomes" id="UP000198841"/>
    </source>
</evidence>
<accession>A0A1I3V951</accession>
<dbReference type="Pfam" id="PF16872">
    <property type="entry name" value="putAbiC"/>
    <property type="match status" value="1"/>
</dbReference>
<protein>
    <submittedName>
        <fullName evidence="2">Phage abortive infection protein</fullName>
    </submittedName>
</protein>
<feature type="transmembrane region" description="Helical" evidence="1">
    <location>
        <begin position="64"/>
        <end position="83"/>
    </location>
</feature>
<sequence>MENNKIYIKEVERYLKEMKRRKRFVIYSALVSLIVIGYAIFLVWRTWPIDSWSISNAGVFGDSFGVLTCFFTAFAFIGVLINIDMQREDMARQQRNIDHQNFENNFFQMLNHLNEITKDLTVISYEESIGRNTEAVGRAAFQKIFKSLKDDFQFKLLHIGDDECNSSFIVERYEEFWDKHGLHLGHYFRWLYHLMAFVDKSEAEDRAFYIKLTCAQLSSHELLLLYYNASFIRGKGFKNFLIKYNIMSNTESEDLASITHKLLIPNVKFWGES</sequence>
<dbReference type="EMBL" id="FOSD01000003">
    <property type="protein sequence ID" value="SFJ91692.1"/>
    <property type="molecule type" value="Genomic_DNA"/>
</dbReference>
<keyword evidence="1" id="KW-1133">Transmembrane helix</keyword>
<comment type="caution">
    <text evidence="2">The sequence shown here is derived from an EMBL/GenBank/DDBJ whole genome shotgun (WGS) entry which is preliminary data.</text>
</comment>
<keyword evidence="3" id="KW-1185">Reference proteome</keyword>